<name>A0A1J8QNV0_9AGAM</name>
<organism evidence="2 3">
    <name type="scientific">Rhizopogon vesiculosus</name>
    <dbReference type="NCBI Taxonomy" id="180088"/>
    <lineage>
        <taxon>Eukaryota</taxon>
        <taxon>Fungi</taxon>
        <taxon>Dikarya</taxon>
        <taxon>Basidiomycota</taxon>
        <taxon>Agaricomycotina</taxon>
        <taxon>Agaricomycetes</taxon>
        <taxon>Agaricomycetidae</taxon>
        <taxon>Boletales</taxon>
        <taxon>Suillineae</taxon>
        <taxon>Rhizopogonaceae</taxon>
        <taxon>Rhizopogon</taxon>
    </lineage>
</organism>
<keyword evidence="3" id="KW-1185">Reference proteome</keyword>
<feature type="region of interest" description="Disordered" evidence="1">
    <location>
        <begin position="137"/>
        <end position="177"/>
    </location>
</feature>
<protein>
    <submittedName>
        <fullName evidence="2">Uncharacterized protein</fullName>
    </submittedName>
</protein>
<dbReference type="EMBL" id="LVVM01003333">
    <property type="protein sequence ID" value="OJA15096.1"/>
    <property type="molecule type" value="Genomic_DNA"/>
</dbReference>
<reference evidence="2 3" key="1">
    <citation type="submission" date="2016-03" db="EMBL/GenBank/DDBJ databases">
        <title>Comparative genomics of the ectomycorrhizal sister species Rhizopogon vinicolor and Rhizopogon vesiculosus (Basidiomycota: Boletales) reveals a divergence of the mating type B locus.</title>
        <authorList>
            <person name="Mujic A.B."/>
            <person name="Kuo A."/>
            <person name="Tritt A."/>
            <person name="Lipzen A."/>
            <person name="Chen C."/>
            <person name="Johnson J."/>
            <person name="Sharma A."/>
            <person name="Barry K."/>
            <person name="Grigoriev I.V."/>
            <person name="Spatafora J.W."/>
        </authorList>
    </citation>
    <scope>NUCLEOTIDE SEQUENCE [LARGE SCALE GENOMIC DNA]</scope>
    <source>
        <strain evidence="2 3">AM-OR11-056</strain>
    </source>
</reference>
<accession>A0A1J8QNV0</accession>
<feature type="compositionally biased region" description="Basic and acidic residues" evidence="1">
    <location>
        <begin position="148"/>
        <end position="162"/>
    </location>
</feature>
<gene>
    <name evidence="2" type="ORF">AZE42_11781</name>
</gene>
<dbReference type="AlphaFoldDB" id="A0A1J8QNV0"/>
<sequence length="177" mass="19343">MKRVQVCDLCKSAKAKCLSGALPKAIDTKGKKRARTPDKALPKCQCKQSHQCNPLPKSDEAGPSHRMISTSPSYQTYNDQAWIKAISEMVSKLATMNTSLHQMIVNQRTWMEKMQAGTSNALRDGMMLIAKALCKGQEGPAATPSEAITKESTEESSSREMSTELSAKSGKEMETDS</sequence>
<evidence type="ECO:0000256" key="1">
    <source>
        <dbReference type="SAM" id="MobiDB-lite"/>
    </source>
</evidence>
<proteinExistence type="predicted"/>
<evidence type="ECO:0000313" key="3">
    <source>
        <dbReference type="Proteomes" id="UP000183567"/>
    </source>
</evidence>
<comment type="caution">
    <text evidence="2">The sequence shown here is derived from an EMBL/GenBank/DDBJ whole genome shotgun (WGS) entry which is preliminary data.</text>
</comment>
<dbReference type="Proteomes" id="UP000183567">
    <property type="component" value="Unassembled WGS sequence"/>
</dbReference>
<evidence type="ECO:0000313" key="2">
    <source>
        <dbReference type="EMBL" id="OJA15096.1"/>
    </source>
</evidence>